<keyword evidence="2 3" id="KW-0186">Copper</keyword>
<accession>A0A969WDN6</accession>
<dbReference type="GO" id="GO:0046872">
    <property type="term" value="F:metal ion binding"/>
    <property type="evidence" value="ECO:0007669"/>
    <property type="project" value="UniProtKB-KW"/>
</dbReference>
<reference evidence="6" key="1">
    <citation type="submission" date="2020-03" db="EMBL/GenBank/DDBJ databases">
        <title>Solimonas marina sp. nov., isolated from deep seawater of the Pacific Ocean.</title>
        <authorList>
            <person name="Liu X."/>
            <person name="Lai Q."/>
            <person name="Sun F."/>
            <person name="Gai Y."/>
            <person name="Li G."/>
            <person name="Shao Z."/>
        </authorList>
    </citation>
    <scope>NUCLEOTIDE SEQUENCE</scope>
    <source>
        <strain evidence="6">C16B3</strain>
    </source>
</reference>
<gene>
    <name evidence="6" type="ORF">G7Y82_17335</name>
</gene>
<keyword evidence="4" id="KW-1015">Disulfide bond</keyword>
<dbReference type="Gene3D" id="3.40.30.10">
    <property type="entry name" value="Glutaredoxin"/>
    <property type="match status" value="1"/>
</dbReference>
<dbReference type="InterPro" id="IPR013766">
    <property type="entry name" value="Thioredoxin_domain"/>
</dbReference>
<evidence type="ECO:0000256" key="2">
    <source>
        <dbReference type="ARBA" id="ARBA00023008"/>
    </source>
</evidence>
<proteinExistence type="inferred from homology"/>
<dbReference type="InterPro" id="IPR036249">
    <property type="entry name" value="Thioredoxin-like_sf"/>
</dbReference>
<feature type="binding site" evidence="3">
    <location>
        <position position="68"/>
    </location>
    <ligand>
        <name>Cu cation</name>
        <dbReference type="ChEBI" id="CHEBI:23378"/>
    </ligand>
</feature>
<evidence type="ECO:0000313" key="7">
    <source>
        <dbReference type="Proteomes" id="UP000653472"/>
    </source>
</evidence>
<evidence type="ECO:0000259" key="5">
    <source>
        <dbReference type="PROSITE" id="PS51352"/>
    </source>
</evidence>
<dbReference type="Proteomes" id="UP000653472">
    <property type="component" value="Unassembled WGS sequence"/>
</dbReference>
<evidence type="ECO:0000256" key="1">
    <source>
        <dbReference type="ARBA" id="ARBA00010996"/>
    </source>
</evidence>
<feature type="binding site" evidence="3">
    <location>
        <position position="72"/>
    </location>
    <ligand>
        <name>Cu cation</name>
        <dbReference type="ChEBI" id="CHEBI:23378"/>
    </ligand>
</feature>
<dbReference type="CDD" id="cd02968">
    <property type="entry name" value="SCO"/>
    <property type="match status" value="1"/>
</dbReference>
<dbReference type="RefSeq" id="WP_168149403.1">
    <property type="nucleotide sequence ID" value="NZ_JAAVXB010000011.1"/>
</dbReference>
<protein>
    <submittedName>
        <fullName evidence="6">SCO family protein</fullName>
    </submittedName>
</protein>
<dbReference type="PANTHER" id="PTHR12151:SF25">
    <property type="entry name" value="LINALOOL DEHYDRATASE_ISOMERASE DOMAIN-CONTAINING PROTEIN"/>
    <property type="match status" value="1"/>
</dbReference>
<dbReference type="EMBL" id="JAAVXB010000011">
    <property type="protein sequence ID" value="NKF24078.1"/>
    <property type="molecule type" value="Genomic_DNA"/>
</dbReference>
<name>A0A969WDN6_9GAMM</name>
<evidence type="ECO:0000256" key="4">
    <source>
        <dbReference type="PIRSR" id="PIRSR603782-2"/>
    </source>
</evidence>
<dbReference type="Pfam" id="PF02630">
    <property type="entry name" value="SCO1-SenC"/>
    <property type="match status" value="1"/>
</dbReference>
<comment type="caution">
    <text evidence="6">The sequence shown here is derived from an EMBL/GenBank/DDBJ whole genome shotgun (WGS) entry which is preliminary data.</text>
</comment>
<evidence type="ECO:0000313" key="6">
    <source>
        <dbReference type="EMBL" id="NKF24078.1"/>
    </source>
</evidence>
<feature type="disulfide bond" description="Redox-active" evidence="4">
    <location>
        <begin position="68"/>
        <end position="72"/>
    </location>
</feature>
<keyword evidence="7" id="KW-1185">Reference proteome</keyword>
<dbReference type="PROSITE" id="PS51352">
    <property type="entry name" value="THIOREDOXIN_2"/>
    <property type="match status" value="1"/>
</dbReference>
<sequence length="193" mass="21083">MLRHITLALFALAVLGGCHQQQTWKLKNVRHLLPDLKFTMQRAGDDKTVTAADYRGKTVLLYFGYTHCPDICPTTLARLRAVLHGLGADAAKVQVLFVSVDPQRDDDATLAQYVHAFDPAFDGLRGSPAQLAALAKRYRVGYTKQGNEPDGGYTMSHSSAVFIFDRAGHARLLGDETAPVDAFDADLKQLLAG</sequence>
<dbReference type="PROSITE" id="PS51257">
    <property type="entry name" value="PROKAR_LIPOPROTEIN"/>
    <property type="match status" value="1"/>
</dbReference>
<dbReference type="InterPro" id="IPR003782">
    <property type="entry name" value="SCO1/SenC"/>
</dbReference>
<dbReference type="PANTHER" id="PTHR12151">
    <property type="entry name" value="ELECTRON TRANSPORT PROTIN SCO1/SENC FAMILY MEMBER"/>
    <property type="match status" value="1"/>
</dbReference>
<feature type="binding site" evidence="3">
    <location>
        <position position="157"/>
    </location>
    <ligand>
        <name>Cu cation</name>
        <dbReference type="ChEBI" id="CHEBI:23378"/>
    </ligand>
</feature>
<comment type="similarity">
    <text evidence="1">Belongs to the SCO1/2 family.</text>
</comment>
<dbReference type="SUPFAM" id="SSF52833">
    <property type="entry name" value="Thioredoxin-like"/>
    <property type="match status" value="1"/>
</dbReference>
<keyword evidence="3" id="KW-0479">Metal-binding</keyword>
<evidence type="ECO:0000256" key="3">
    <source>
        <dbReference type="PIRSR" id="PIRSR603782-1"/>
    </source>
</evidence>
<dbReference type="AlphaFoldDB" id="A0A969WDN6"/>
<organism evidence="6 7">
    <name type="scientific">Solimonas marina</name>
    <dbReference type="NCBI Taxonomy" id="2714601"/>
    <lineage>
        <taxon>Bacteria</taxon>
        <taxon>Pseudomonadati</taxon>
        <taxon>Pseudomonadota</taxon>
        <taxon>Gammaproteobacteria</taxon>
        <taxon>Nevskiales</taxon>
        <taxon>Nevskiaceae</taxon>
        <taxon>Solimonas</taxon>
    </lineage>
</organism>
<feature type="domain" description="Thioredoxin" evidence="5">
    <location>
        <begin position="27"/>
        <end position="192"/>
    </location>
</feature>
<dbReference type="FunFam" id="3.40.30.10:FF:000013">
    <property type="entry name" value="Blast:Protein SCO1 homolog, mitochondrial"/>
    <property type="match status" value="1"/>
</dbReference>